<feature type="region of interest" description="Disordered" evidence="1">
    <location>
        <begin position="241"/>
        <end position="355"/>
    </location>
</feature>
<dbReference type="InterPro" id="IPR021109">
    <property type="entry name" value="Peptidase_aspartic_dom_sf"/>
</dbReference>
<feature type="region of interest" description="Disordered" evidence="1">
    <location>
        <begin position="368"/>
        <end position="388"/>
    </location>
</feature>
<protein>
    <submittedName>
        <fullName evidence="2">Unnamed protein product</fullName>
    </submittedName>
</protein>
<comment type="caution">
    <text evidence="2">The sequence shown here is derived from an EMBL/GenBank/DDBJ whole genome shotgun (WGS) entry which is preliminary data.</text>
</comment>
<organism evidence="2 3">
    <name type="scientific">Phytophthora fragariaefolia</name>
    <dbReference type="NCBI Taxonomy" id="1490495"/>
    <lineage>
        <taxon>Eukaryota</taxon>
        <taxon>Sar</taxon>
        <taxon>Stramenopiles</taxon>
        <taxon>Oomycota</taxon>
        <taxon>Peronosporomycetes</taxon>
        <taxon>Peronosporales</taxon>
        <taxon>Peronosporaceae</taxon>
        <taxon>Phytophthora</taxon>
    </lineage>
</organism>
<dbReference type="CDD" id="cd00303">
    <property type="entry name" value="retropepsin_like"/>
    <property type="match status" value="1"/>
</dbReference>
<feature type="compositionally biased region" description="Basic and acidic residues" evidence="1">
    <location>
        <begin position="27"/>
        <end position="44"/>
    </location>
</feature>
<feature type="region of interest" description="Disordered" evidence="1">
    <location>
        <begin position="1"/>
        <end position="44"/>
    </location>
</feature>
<evidence type="ECO:0000313" key="2">
    <source>
        <dbReference type="EMBL" id="GMF54760.1"/>
    </source>
</evidence>
<reference evidence="2" key="1">
    <citation type="submission" date="2023-04" db="EMBL/GenBank/DDBJ databases">
        <title>Phytophthora fragariaefolia NBRC 109709.</title>
        <authorList>
            <person name="Ichikawa N."/>
            <person name="Sato H."/>
            <person name="Tonouchi N."/>
        </authorList>
    </citation>
    <scope>NUCLEOTIDE SEQUENCE</scope>
    <source>
        <strain evidence="2">NBRC 109709</strain>
    </source>
</reference>
<gene>
    <name evidence="2" type="ORF">Pfra01_002289600</name>
</gene>
<dbReference type="AlphaFoldDB" id="A0A9W7D4Q0"/>
<evidence type="ECO:0000313" key="3">
    <source>
        <dbReference type="Proteomes" id="UP001165121"/>
    </source>
</evidence>
<dbReference type="SUPFAM" id="SSF50630">
    <property type="entry name" value="Acid proteases"/>
    <property type="match status" value="1"/>
</dbReference>
<accession>A0A9W7D4Q0</accession>
<dbReference type="Gene3D" id="2.40.70.10">
    <property type="entry name" value="Acid Proteases"/>
    <property type="match status" value="1"/>
</dbReference>
<proteinExistence type="predicted"/>
<sequence length="713" mass="81701">MLTPKKGKPRGGRYDHLYDASDEAELGDSRDDSADLRGDRDETVKDQIRRRSYDEAERDSSQYLELRTHFSLDKVAEFEGKRYRSDASLQWLKRFIYELKGTRMPQNSWCEPFSLRLGRAAKSWYRQLPKKTQQRWSLLSEAFLDYYCSQFDQSARTRYYSARRKENEPICDFLIRRNGYARTAKIQYEKGGADAADHVEQFLLNCGDDGIMDLLYPLQLADIQRVEQIINKKILGEKRKKQRDRLVASRVGEARRNDGPQRRDVSRRGDIRRDHRDGRRGETHESRRQAGREPRRDDRCSRRDDNRERRVTVADATVDDLYRGGEPRQLSRRSHSRDSSSRSSAYGLSGDSGSDSDCSWNYVDAGAVSDPSAGNSDSATGRRSGEPAGEANHVFAFVGKARRPEMWCVRNDGLECEYDGQNELGNPEEDRRAVASMATGTRRVAERHSKMMKLSPGERMGWWSAQKFDRRDRMRSLVLGEVNDVRTKILLDTGVNVSAVSKSFARRLHLKQRTNSDRQIDVQVIGKGKVLTSSRATVKVTLGWQVVYEFEVWIMPHHAGVDLILGTDVMIPAGIRLDLYNSTARLPDEVEIPLIKSRSAWLTEPTYGDRVSDGPADEDTHEFWVRRTKAWIPTVAHSSRGKPTRVLLTNVSGKPVWCPAHFPVILWAPHGELPPDDGYVRLNSAKYSDWQVLAYEAAMDKDLLKREQQLYAD</sequence>
<dbReference type="Pfam" id="PF13650">
    <property type="entry name" value="Asp_protease_2"/>
    <property type="match status" value="1"/>
</dbReference>
<feature type="compositionally biased region" description="Low complexity" evidence="1">
    <location>
        <begin position="341"/>
        <end position="355"/>
    </location>
</feature>
<feature type="compositionally biased region" description="Polar residues" evidence="1">
    <location>
        <begin position="372"/>
        <end position="381"/>
    </location>
</feature>
<dbReference type="EMBL" id="BSXT01003593">
    <property type="protein sequence ID" value="GMF54760.1"/>
    <property type="molecule type" value="Genomic_DNA"/>
</dbReference>
<keyword evidence="3" id="KW-1185">Reference proteome</keyword>
<feature type="compositionally biased region" description="Basic and acidic residues" evidence="1">
    <location>
        <begin position="244"/>
        <end position="312"/>
    </location>
</feature>
<evidence type="ECO:0000256" key="1">
    <source>
        <dbReference type="SAM" id="MobiDB-lite"/>
    </source>
</evidence>
<feature type="compositionally biased region" description="Basic residues" evidence="1">
    <location>
        <begin position="1"/>
        <end position="11"/>
    </location>
</feature>
<name>A0A9W7D4Q0_9STRA</name>
<dbReference type="Proteomes" id="UP001165121">
    <property type="component" value="Unassembled WGS sequence"/>
</dbReference>
<dbReference type="OrthoDB" id="128894at2759"/>